<dbReference type="Proteomes" id="UP001224359">
    <property type="component" value="Unassembled WGS sequence"/>
</dbReference>
<keyword evidence="3" id="KW-1185">Reference proteome</keyword>
<name>A0ABT9VG81_9BACI</name>
<gene>
    <name evidence="2" type="ORF">J2S77_001960</name>
</gene>
<reference evidence="2 3" key="1">
    <citation type="submission" date="2023-07" db="EMBL/GenBank/DDBJ databases">
        <title>Genomic Encyclopedia of Type Strains, Phase IV (KMG-IV): sequencing the most valuable type-strain genomes for metagenomic binning, comparative biology and taxonomic classification.</title>
        <authorList>
            <person name="Goeker M."/>
        </authorList>
    </citation>
    <scope>NUCLEOTIDE SEQUENCE [LARGE SCALE GENOMIC DNA]</scope>
    <source>
        <strain evidence="2 3">DSM 16460</strain>
    </source>
</reference>
<sequence length="160" mass="18491">MYQFKIMTQAQAEEIAFHWHYDSDYSFYDMEADEEDLEEFIDPSKRGDSKFAVINRGELIGFFSVNPVDDQTVDIGLGMRPDQTGRGKGLAFLEAGIAFVQREYEPNTITLSVATFNQRAINVYKAFGFRDVKTFMQHTNGNNYEFLKMEYEVKQSNDSN</sequence>
<dbReference type="InterPro" id="IPR000182">
    <property type="entry name" value="GNAT_dom"/>
</dbReference>
<feature type="domain" description="N-acetyltransferase" evidence="1">
    <location>
        <begin position="5"/>
        <end position="150"/>
    </location>
</feature>
<evidence type="ECO:0000313" key="3">
    <source>
        <dbReference type="Proteomes" id="UP001224359"/>
    </source>
</evidence>
<dbReference type="EC" id="2.3.1.267" evidence="2"/>
<accession>A0ABT9VG81</accession>
<protein>
    <submittedName>
        <fullName evidence="2">Ribosomal-protein-alanine N-acetyltransferase</fullName>
        <ecNumber evidence="2">2.3.1.267</ecNumber>
    </submittedName>
</protein>
<dbReference type="GO" id="GO:0008999">
    <property type="term" value="F:protein-N-terminal-alanine acetyltransferase activity"/>
    <property type="evidence" value="ECO:0007669"/>
    <property type="project" value="UniProtKB-EC"/>
</dbReference>
<dbReference type="EMBL" id="JAUSTQ010000007">
    <property type="protein sequence ID" value="MDQ0159973.1"/>
    <property type="molecule type" value="Genomic_DNA"/>
</dbReference>
<dbReference type="Gene3D" id="3.40.630.30">
    <property type="match status" value="1"/>
</dbReference>
<keyword evidence="2" id="KW-0012">Acyltransferase</keyword>
<dbReference type="InterPro" id="IPR016181">
    <property type="entry name" value="Acyl_CoA_acyltransferase"/>
</dbReference>
<dbReference type="SUPFAM" id="SSF55729">
    <property type="entry name" value="Acyl-CoA N-acyltransferases (Nat)"/>
    <property type="match status" value="1"/>
</dbReference>
<comment type="caution">
    <text evidence="2">The sequence shown here is derived from an EMBL/GenBank/DDBJ whole genome shotgun (WGS) entry which is preliminary data.</text>
</comment>
<proteinExistence type="predicted"/>
<dbReference type="PROSITE" id="PS51186">
    <property type="entry name" value="GNAT"/>
    <property type="match status" value="1"/>
</dbReference>
<organism evidence="2 3">
    <name type="scientific">Alkalibacillus salilacus</name>
    <dbReference type="NCBI Taxonomy" id="284582"/>
    <lineage>
        <taxon>Bacteria</taxon>
        <taxon>Bacillati</taxon>
        <taxon>Bacillota</taxon>
        <taxon>Bacilli</taxon>
        <taxon>Bacillales</taxon>
        <taxon>Bacillaceae</taxon>
        <taxon>Alkalibacillus</taxon>
    </lineage>
</organism>
<evidence type="ECO:0000259" key="1">
    <source>
        <dbReference type="PROSITE" id="PS51186"/>
    </source>
</evidence>
<dbReference type="Pfam" id="PF13302">
    <property type="entry name" value="Acetyltransf_3"/>
    <property type="match status" value="1"/>
</dbReference>
<keyword evidence="2" id="KW-0808">Transferase</keyword>
<evidence type="ECO:0000313" key="2">
    <source>
        <dbReference type="EMBL" id="MDQ0159973.1"/>
    </source>
</evidence>